<comment type="pathway">
    <text evidence="3 13">Protein modification; protein glycosylation.</text>
</comment>
<evidence type="ECO:0000256" key="10">
    <source>
        <dbReference type="ARBA" id="ARBA00023136"/>
    </source>
</evidence>
<feature type="domain" description="Ricin B lectin" evidence="14">
    <location>
        <begin position="432"/>
        <end position="553"/>
    </location>
</feature>
<dbReference type="InterPro" id="IPR029044">
    <property type="entry name" value="Nucleotide-diphossugar_trans"/>
</dbReference>
<dbReference type="InterPro" id="IPR045885">
    <property type="entry name" value="GalNAc-T"/>
</dbReference>
<evidence type="ECO:0000256" key="5">
    <source>
        <dbReference type="ARBA" id="ARBA00022692"/>
    </source>
</evidence>
<dbReference type="SUPFAM" id="SSF50370">
    <property type="entry name" value="Ricin B-like lectins"/>
    <property type="match status" value="1"/>
</dbReference>
<keyword evidence="13" id="KW-0328">Glycosyltransferase</keyword>
<keyword evidence="13" id="KW-0808">Transferase</keyword>
<keyword evidence="7" id="KW-0735">Signal-anchor</keyword>
<dbReference type="OrthoDB" id="5988548at2759"/>
<dbReference type="InterPro" id="IPR035992">
    <property type="entry name" value="Ricin_B-like_lectins"/>
</dbReference>
<dbReference type="GO" id="GO:0005112">
    <property type="term" value="F:Notch binding"/>
    <property type="evidence" value="ECO:0007669"/>
    <property type="project" value="TreeGrafter"/>
</dbReference>
<proteinExistence type="inferred from homology"/>
<evidence type="ECO:0000256" key="7">
    <source>
        <dbReference type="ARBA" id="ARBA00022968"/>
    </source>
</evidence>
<feature type="transmembrane region" description="Helical" evidence="13">
    <location>
        <begin position="7"/>
        <end position="27"/>
    </location>
</feature>
<dbReference type="UniPathway" id="UPA00378"/>
<comment type="similarity">
    <text evidence="4 13">Belongs to the glycosyltransferase 2 family. GalNAc-T subfamily.</text>
</comment>
<evidence type="ECO:0000256" key="3">
    <source>
        <dbReference type="ARBA" id="ARBA00004922"/>
    </source>
</evidence>
<dbReference type="Proteomes" id="UP000270296">
    <property type="component" value="Unassembled WGS sequence"/>
</dbReference>
<name>A0A183IER7_9BILA</name>
<dbReference type="Gene3D" id="3.90.550.10">
    <property type="entry name" value="Spore Coat Polysaccharide Biosynthesis Protein SpsA, Chain A"/>
    <property type="match status" value="1"/>
</dbReference>
<protein>
    <recommendedName>
        <fullName evidence="13">Polypeptide N-acetylgalactosaminyltransferase</fullName>
        <ecNumber evidence="13">2.4.1.-</ecNumber>
    </recommendedName>
    <alternativeName>
        <fullName evidence="13">Protein-UDP acetylgalactosaminyltransferase</fullName>
    </alternativeName>
</protein>
<evidence type="ECO:0000313" key="16">
    <source>
        <dbReference type="Proteomes" id="UP000270296"/>
    </source>
</evidence>
<evidence type="ECO:0000256" key="12">
    <source>
        <dbReference type="ARBA" id="ARBA00023211"/>
    </source>
</evidence>
<dbReference type="Pfam" id="PF00535">
    <property type="entry name" value="Glycos_transf_2"/>
    <property type="match status" value="1"/>
</dbReference>
<gene>
    <name evidence="15" type="ORF">SBAD_LOCUS2111</name>
</gene>
<evidence type="ECO:0000259" key="14">
    <source>
        <dbReference type="SMART" id="SM00458"/>
    </source>
</evidence>
<dbReference type="PROSITE" id="PS50231">
    <property type="entry name" value="RICIN_B_LECTIN"/>
    <property type="match status" value="1"/>
</dbReference>
<dbReference type="Pfam" id="PF00652">
    <property type="entry name" value="Ricin_B_lectin"/>
    <property type="match status" value="1"/>
</dbReference>
<keyword evidence="9 13" id="KW-0333">Golgi apparatus</keyword>
<keyword evidence="11 13" id="KW-1015">Disulfide bond</keyword>
<evidence type="ECO:0000256" key="11">
    <source>
        <dbReference type="ARBA" id="ARBA00023157"/>
    </source>
</evidence>
<keyword evidence="8 13" id="KW-1133">Transmembrane helix</keyword>
<dbReference type="PANTHER" id="PTHR11675">
    <property type="entry name" value="N-ACETYLGALACTOSAMINYLTRANSFERASE"/>
    <property type="match status" value="1"/>
</dbReference>
<dbReference type="GO" id="GO:0004653">
    <property type="term" value="F:polypeptide N-acetylgalactosaminyltransferase activity"/>
    <property type="evidence" value="ECO:0007669"/>
    <property type="project" value="TreeGrafter"/>
</dbReference>
<dbReference type="InterPro" id="IPR001173">
    <property type="entry name" value="Glyco_trans_2-like"/>
</dbReference>
<evidence type="ECO:0000313" key="15">
    <source>
        <dbReference type="EMBL" id="VDO96585.1"/>
    </source>
</evidence>
<evidence type="ECO:0000256" key="6">
    <source>
        <dbReference type="ARBA" id="ARBA00022734"/>
    </source>
</evidence>
<comment type="subcellular location">
    <subcellularLocation>
        <location evidence="2 13">Golgi apparatus membrane</location>
        <topology evidence="2 13">Single-pass type II membrane protein</topology>
    </subcellularLocation>
</comment>
<keyword evidence="16" id="KW-1185">Reference proteome</keyword>
<dbReference type="InterPro" id="IPR000772">
    <property type="entry name" value="Ricin_B_lectin"/>
</dbReference>
<reference evidence="15 16" key="2">
    <citation type="submission" date="2018-11" db="EMBL/GenBank/DDBJ databases">
        <authorList>
            <consortium name="Pathogen Informatics"/>
        </authorList>
    </citation>
    <scope>NUCLEOTIDE SEQUENCE [LARGE SCALE GENOMIC DNA]</scope>
</reference>
<dbReference type="SMART" id="SM00458">
    <property type="entry name" value="RICIN"/>
    <property type="match status" value="1"/>
</dbReference>
<dbReference type="AlphaFoldDB" id="A0A183IER7"/>
<evidence type="ECO:0000313" key="17">
    <source>
        <dbReference type="WBParaSite" id="SBAD_0000221401-mRNA-1"/>
    </source>
</evidence>
<dbReference type="Gene3D" id="2.80.10.50">
    <property type="match status" value="1"/>
</dbReference>
<dbReference type="GO" id="GO:0000139">
    <property type="term" value="C:Golgi membrane"/>
    <property type="evidence" value="ECO:0007669"/>
    <property type="project" value="UniProtKB-SubCell"/>
</dbReference>
<evidence type="ECO:0000256" key="1">
    <source>
        <dbReference type="ARBA" id="ARBA00001936"/>
    </source>
</evidence>
<reference evidence="17" key="1">
    <citation type="submission" date="2016-06" db="UniProtKB">
        <authorList>
            <consortium name="WormBaseParasite"/>
        </authorList>
    </citation>
    <scope>IDENTIFICATION</scope>
</reference>
<dbReference type="PANTHER" id="PTHR11675:SF63">
    <property type="entry name" value="POLYPEPTIDE N-ACETYLGALACTOSAMINYLTRANSFERASE"/>
    <property type="match status" value="1"/>
</dbReference>
<evidence type="ECO:0000256" key="9">
    <source>
        <dbReference type="ARBA" id="ARBA00023034"/>
    </source>
</evidence>
<keyword evidence="6 13" id="KW-0430">Lectin</keyword>
<evidence type="ECO:0000256" key="13">
    <source>
        <dbReference type="RuleBase" id="RU361242"/>
    </source>
</evidence>
<dbReference type="CDD" id="cd02510">
    <property type="entry name" value="pp-GalNAc-T"/>
    <property type="match status" value="1"/>
</dbReference>
<dbReference type="EC" id="2.4.1.-" evidence="13"/>
<evidence type="ECO:0000256" key="8">
    <source>
        <dbReference type="ARBA" id="ARBA00022989"/>
    </source>
</evidence>
<dbReference type="WBParaSite" id="SBAD_0000221401-mRNA-1">
    <property type="protein sequence ID" value="SBAD_0000221401-mRNA-1"/>
    <property type="gene ID" value="SBAD_0000221401"/>
</dbReference>
<dbReference type="SUPFAM" id="SSF53448">
    <property type="entry name" value="Nucleotide-diphospho-sugar transferases"/>
    <property type="match status" value="1"/>
</dbReference>
<keyword evidence="10 13" id="KW-0472">Membrane</keyword>
<keyword evidence="12 13" id="KW-0464">Manganese</keyword>
<dbReference type="GO" id="GO:0030246">
    <property type="term" value="F:carbohydrate binding"/>
    <property type="evidence" value="ECO:0007669"/>
    <property type="project" value="UniProtKB-KW"/>
</dbReference>
<accession>A0A183IER7</accession>
<evidence type="ECO:0000256" key="4">
    <source>
        <dbReference type="ARBA" id="ARBA00005680"/>
    </source>
</evidence>
<dbReference type="EMBL" id="UZAM01007090">
    <property type="protein sequence ID" value="VDO96585.1"/>
    <property type="molecule type" value="Genomic_DNA"/>
</dbReference>
<dbReference type="CDD" id="cd23440">
    <property type="entry name" value="beta-trefoil_Ricin_GALNT11"/>
    <property type="match status" value="1"/>
</dbReference>
<sequence>MKRFVKLRYFIFGVFVTFVPWVLYQLLYAANLRFPEEVNVVLRPVSDSLEKSVANIGSVNVGDNTNHFSDMMNKEVEIVKTLILATQPNLERLGIIYNESDRVKHDTGYQRCRSMKYTEELGNASIVICYFNEATSVLIRMVNSILDRTPMRYIHEILLVDDFSDSDNSELQEYALQNWPQIVKFRRTKKREGLMRARIFGAREASGEVLVFLDSHCEANERWLEPLLNRIREKPNSAVCPIIDIINPDTFNYIASPVCTGGLTWTLLFRWEYPPWSYFQQPEDYVKPLRDLGEYDPGMEVWGGENVELSFRLWMCGENQLEIIPCSRVGHIFRRHRPYTSSDGVDKTRHNTMRIAKVWLDEYMDQYLHHAGRHGYTESYEDVKERIDLRNRLRCRPFKWYLENVYPALQSGSSNVAAFRNSETLPRQKQNPPRMSMIRWLRDDLCISVETQNVKHTNGAPVKLARCDMNSKSQIWQWTSEGELKILKRFCLDSHKLFRLVKCAGDYAFQKWNMMDKRIFNPGSGMCLNAAANSVSLEMAICSSSDTMKWEVVEV</sequence>
<comment type="cofactor">
    <cofactor evidence="1 13">
        <name>Mn(2+)</name>
        <dbReference type="ChEBI" id="CHEBI:29035"/>
    </cofactor>
</comment>
<dbReference type="GO" id="GO:0008593">
    <property type="term" value="P:regulation of Notch signaling pathway"/>
    <property type="evidence" value="ECO:0007669"/>
    <property type="project" value="TreeGrafter"/>
</dbReference>
<evidence type="ECO:0000256" key="2">
    <source>
        <dbReference type="ARBA" id="ARBA00004323"/>
    </source>
</evidence>
<keyword evidence="5 13" id="KW-0812">Transmembrane</keyword>
<organism evidence="17">
    <name type="scientific">Soboliphyme baturini</name>
    <dbReference type="NCBI Taxonomy" id="241478"/>
    <lineage>
        <taxon>Eukaryota</taxon>
        <taxon>Metazoa</taxon>
        <taxon>Ecdysozoa</taxon>
        <taxon>Nematoda</taxon>
        <taxon>Enoplea</taxon>
        <taxon>Dorylaimia</taxon>
        <taxon>Dioctophymatida</taxon>
        <taxon>Dioctophymatoidea</taxon>
        <taxon>Soboliphymatidae</taxon>
        <taxon>Soboliphyme</taxon>
    </lineage>
</organism>
<dbReference type="GO" id="GO:0006493">
    <property type="term" value="P:protein O-linked glycosylation"/>
    <property type="evidence" value="ECO:0007669"/>
    <property type="project" value="TreeGrafter"/>
</dbReference>